<evidence type="ECO:0000256" key="1">
    <source>
        <dbReference type="ARBA" id="ARBA00002949"/>
    </source>
</evidence>
<comment type="caution">
    <text evidence="13">The sequence shown here is derived from an EMBL/GenBank/DDBJ whole genome shotgun (WGS) entry which is preliminary data.</text>
</comment>
<feature type="domain" description="ABC transmembrane type-1" evidence="12">
    <location>
        <begin position="15"/>
        <end position="219"/>
    </location>
</feature>
<dbReference type="Proteomes" id="UP000709336">
    <property type="component" value="Unassembled WGS sequence"/>
</dbReference>
<organism evidence="13 14">
    <name type="scientific">Alteromonas ponticola</name>
    <dbReference type="NCBI Taxonomy" id="2720613"/>
    <lineage>
        <taxon>Bacteria</taxon>
        <taxon>Pseudomonadati</taxon>
        <taxon>Pseudomonadota</taxon>
        <taxon>Gammaproteobacteria</taxon>
        <taxon>Alteromonadales</taxon>
        <taxon>Alteromonadaceae</taxon>
        <taxon>Alteromonas/Salinimonas group</taxon>
        <taxon>Alteromonas</taxon>
    </lineage>
</organism>
<dbReference type="PANTHER" id="PTHR30183">
    <property type="entry name" value="MOLYBDENUM TRANSPORT SYSTEM PERMEASE PROTEIN MODB"/>
    <property type="match status" value="1"/>
</dbReference>
<dbReference type="SUPFAM" id="SSF161098">
    <property type="entry name" value="MetI-like"/>
    <property type="match status" value="1"/>
</dbReference>
<feature type="transmembrane region" description="Helical" evidence="10">
    <location>
        <begin position="168"/>
        <end position="190"/>
    </location>
</feature>
<feature type="transmembrane region" description="Helical" evidence="10">
    <location>
        <begin position="87"/>
        <end position="112"/>
    </location>
</feature>
<feature type="transmembrane region" description="Helical" evidence="10">
    <location>
        <begin position="202"/>
        <end position="222"/>
    </location>
</feature>
<dbReference type="InterPro" id="IPR000515">
    <property type="entry name" value="MetI-like"/>
</dbReference>
<keyword evidence="11" id="KW-0997">Cell inner membrane</keyword>
<comment type="subcellular location">
    <subcellularLocation>
        <location evidence="11">Cell inner membrane</location>
        <topology evidence="11">Multi-pass membrane protein</topology>
    </subcellularLocation>
    <subcellularLocation>
        <location evidence="2 10">Cell membrane</location>
        <topology evidence="2 10">Multi-pass membrane protein</topology>
    </subcellularLocation>
</comment>
<keyword evidence="5" id="KW-1003">Cell membrane</keyword>
<feature type="transmembrane region" description="Helical" evidence="10">
    <location>
        <begin position="12"/>
        <end position="38"/>
    </location>
</feature>
<dbReference type="InterPro" id="IPR035906">
    <property type="entry name" value="MetI-like_sf"/>
</dbReference>
<keyword evidence="6 11" id="KW-0500">Molybdenum</keyword>
<evidence type="ECO:0000256" key="11">
    <source>
        <dbReference type="RuleBase" id="RU365097"/>
    </source>
</evidence>
<evidence type="ECO:0000256" key="6">
    <source>
        <dbReference type="ARBA" id="ARBA00022505"/>
    </source>
</evidence>
<accession>A0ABX1R7H5</accession>
<evidence type="ECO:0000256" key="10">
    <source>
        <dbReference type="RuleBase" id="RU363032"/>
    </source>
</evidence>
<dbReference type="NCBIfam" id="TIGR02141">
    <property type="entry name" value="modB_ABC"/>
    <property type="match status" value="1"/>
</dbReference>
<dbReference type="Gene3D" id="1.10.3720.10">
    <property type="entry name" value="MetI-like"/>
    <property type="match status" value="1"/>
</dbReference>
<gene>
    <name evidence="13" type="primary">modB</name>
    <name evidence="13" type="ORF">HCJ96_14280</name>
</gene>
<feature type="transmembrane region" description="Helical" evidence="10">
    <location>
        <begin position="50"/>
        <end position="75"/>
    </location>
</feature>
<dbReference type="InterPro" id="IPR011867">
    <property type="entry name" value="ModB_ABC"/>
</dbReference>
<evidence type="ECO:0000313" key="14">
    <source>
        <dbReference type="Proteomes" id="UP000709336"/>
    </source>
</evidence>
<proteinExistence type="inferred from homology"/>
<keyword evidence="7 10" id="KW-0812">Transmembrane</keyword>
<comment type="similarity">
    <text evidence="3 11">Belongs to the binding-protein-dependent transport system permease family. CysTW subfamily.</text>
</comment>
<evidence type="ECO:0000256" key="4">
    <source>
        <dbReference type="ARBA" id="ARBA00022448"/>
    </source>
</evidence>
<keyword evidence="14" id="KW-1185">Reference proteome</keyword>
<dbReference type="EMBL" id="JAATNW010000007">
    <property type="protein sequence ID" value="NMH61195.1"/>
    <property type="molecule type" value="Genomic_DNA"/>
</dbReference>
<reference evidence="13 14" key="1">
    <citation type="submission" date="2020-03" db="EMBL/GenBank/DDBJ databases">
        <title>Alteromonas ponticola sp. nov., isolated from seawater.</title>
        <authorList>
            <person name="Yoon J.-H."/>
            <person name="Kim Y.-O."/>
        </authorList>
    </citation>
    <scope>NUCLEOTIDE SEQUENCE [LARGE SCALE GENOMIC DNA]</scope>
    <source>
        <strain evidence="13 14">MYP5</strain>
    </source>
</reference>
<evidence type="ECO:0000256" key="9">
    <source>
        <dbReference type="ARBA" id="ARBA00023136"/>
    </source>
</evidence>
<dbReference type="CDD" id="cd06261">
    <property type="entry name" value="TM_PBP2"/>
    <property type="match status" value="1"/>
</dbReference>
<evidence type="ECO:0000313" key="13">
    <source>
        <dbReference type="EMBL" id="NMH61195.1"/>
    </source>
</evidence>
<evidence type="ECO:0000256" key="8">
    <source>
        <dbReference type="ARBA" id="ARBA00022989"/>
    </source>
</evidence>
<evidence type="ECO:0000259" key="12">
    <source>
        <dbReference type="PROSITE" id="PS50928"/>
    </source>
</evidence>
<protein>
    <recommendedName>
        <fullName evidence="11">Molybdenum transport system permease</fullName>
    </recommendedName>
</protein>
<evidence type="ECO:0000256" key="3">
    <source>
        <dbReference type="ARBA" id="ARBA00007069"/>
    </source>
</evidence>
<dbReference type="PANTHER" id="PTHR30183:SF8">
    <property type="entry name" value="MOLYBDENUM TRANSPORT SYSTEM PERMEASE"/>
    <property type="match status" value="1"/>
</dbReference>
<comment type="function">
    <text evidence="1 11">Part of the binding-protein-dependent transport system for molybdenum; probably responsible for the translocation of the substrate across the membrane.</text>
</comment>
<dbReference type="PROSITE" id="PS50928">
    <property type="entry name" value="ABC_TM1"/>
    <property type="match status" value="1"/>
</dbReference>
<evidence type="ECO:0000256" key="2">
    <source>
        <dbReference type="ARBA" id="ARBA00004651"/>
    </source>
</evidence>
<keyword evidence="9 10" id="KW-0472">Membrane</keyword>
<keyword evidence="4 10" id="KW-0813">Transport</keyword>
<evidence type="ECO:0000256" key="7">
    <source>
        <dbReference type="ARBA" id="ARBA00022692"/>
    </source>
</evidence>
<keyword evidence="8 10" id="KW-1133">Transmembrane helix</keyword>
<name>A0ABX1R7H5_9ALTE</name>
<evidence type="ECO:0000256" key="5">
    <source>
        <dbReference type="ARBA" id="ARBA00022475"/>
    </source>
</evidence>
<feature type="transmembrane region" description="Helical" evidence="10">
    <location>
        <begin position="140"/>
        <end position="161"/>
    </location>
</feature>
<sequence length="229" mass="25305">MIGLTSLSAADWVAIWLTVKLSLVTTLILLILAMPLAWLLARWQHPAKYLVQAIIMLPLVLPPTVLGFYLLVVFAPDSVAGQLWQMLFGSTLAFTFSGLVFGSVIFSLPFAVQPLYTGFKALAPEYLETAKLLGMPPVTVVWKIILPLLKPFIIVAAGLCFAHTMGEFGVVLMLGGSIPGETQVLSIMLFNHVEGLRYTQAHWLAFIMLMVSLLLLSMLFWVGRFRRAI</sequence>
<dbReference type="Pfam" id="PF00528">
    <property type="entry name" value="BPD_transp_1"/>
    <property type="match status" value="1"/>
</dbReference>